<dbReference type="InterPro" id="IPR037532">
    <property type="entry name" value="FtsI_transpept"/>
</dbReference>
<evidence type="ECO:0000313" key="20">
    <source>
        <dbReference type="Proteomes" id="UP001198602"/>
    </source>
</evidence>
<protein>
    <recommendedName>
        <fullName evidence="16">Peptidoglycan D,D-transpeptidase FtsI</fullName>
        <ecNumber evidence="16">3.4.16.4</ecNumber>
    </recommendedName>
    <alternativeName>
        <fullName evidence="16">Penicillin-binding protein 3</fullName>
        <shortName evidence="16">PBP-3</shortName>
    </alternativeName>
</protein>
<evidence type="ECO:0000256" key="2">
    <source>
        <dbReference type="ARBA" id="ARBA00022475"/>
    </source>
</evidence>
<evidence type="ECO:0000256" key="8">
    <source>
        <dbReference type="ARBA" id="ARBA00022801"/>
    </source>
</evidence>
<dbReference type="InterPro" id="IPR012338">
    <property type="entry name" value="Beta-lactam/transpept-like"/>
</dbReference>
<accession>A0ABS7YDU1</accession>
<comment type="pathway">
    <text evidence="16">Cell wall biogenesis; peptidoglycan biosynthesis.</text>
</comment>
<dbReference type="Pfam" id="PF00905">
    <property type="entry name" value="Transpeptidase"/>
    <property type="match status" value="1"/>
</dbReference>
<evidence type="ECO:0000256" key="9">
    <source>
        <dbReference type="ARBA" id="ARBA00022960"/>
    </source>
</evidence>
<sequence>MSRNASRVDRRSTARVAASKGVAFSKSPVLAVSVPSWRSRVVLFVLFIAFAALGARALWLQGVSTQFLQKQGKSRYERLVELPAARGKIMDRNGQVLASSLPVKSVAAFPKEVLAGPTDKLPELARLLEMPESELRAKLDPKRSYVYLKRQVEMSAVEKIEKLKIDGIDTRKEYKRYYPQGEVMTHMVGFTNVEDKGQEGMELFHQKSLNGVPGSRRVIRDRLGHIAEDLGMFREPHEGKDLTLSVDSKLQYIAFTSVKNAVEKFNAQAGGAVVLDVHTGEVLAMANYPTYNPNDRSKLTGAQLRNRVITDTFEPGSTLKPVTVALGLEKKKITPDTVFDTSGGRIVVGGRPIRDMHPKDALTVSGIIQKSSNVGTVKIAQLLEPKDMWELYTKLGYGQAPRFGFPGAVAGRVRPWKSWKPIEYANMSFGHGLSVSLLQLARSYMVFARDGDIIPLSFLKVTEEPVGQQVISPATAAKVRTMLESVVEPGGTATRARVAGYRVGGKTGTAEKIVNGRYSKTDNIGYFVGIAPMSRPRFVIAVMIDNPRGALRTGGSVAAPTAADLASNALRAANVPPDSSITDIIISDDPVEENL</sequence>
<evidence type="ECO:0000259" key="17">
    <source>
        <dbReference type="Pfam" id="PF00905"/>
    </source>
</evidence>
<dbReference type="InterPro" id="IPR050515">
    <property type="entry name" value="Beta-lactam/transpept"/>
</dbReference>
<proteinExistence type="inferred from homology"/>
<comment type="subcellular location">
    <subcellularLocation>
        <location evidence="16">Cell inner membrane</location>
        <topology evidence="16">Single-pass membrane protein</topology>
    </subcellularLocation>
    <subcellularLocation>
        <location evidence="1">Membrane</location>
    </subcellularLocation>
</comment>
<dbReference type="InterPro" id="IPR001460">
    <property type="entry name" value="PCN-bd_Tpept"/>
</dbReference>
<evidence type="ECO:0000256" key="15">
    <source>
        <dbReference type="ARBA" id="ARBA00023316"/>
    </source>
</evidence>
<dbReference type="EC" id="3.4.16.4" evidence="16"/>
<dbReference type="InterPro" id="IPR036138">
    <property type="entry name" value="PBP_dimer_sf"/>
</dbReference>
<evidence type="ECO:0000259" key="18">
    <source>
        <dbReference type="Pfam" id="PF03717"/>
    </source>
</evidence>
<keyword evidence="14 16" id="KW-0131">Cell cycle</keyword>
<feature type="domain" description="Penicillin-binding protein dimerisation" evidence="18">
    <location>
        <begin position="82"/>
        <end position="227"/>
    </location>
</feature>
<evidence type="ECO:0000256" key="1">
    <source>
        <dbReference type="ARBA" id="ARBA00004370"/>
    </source>
</evidence>
<comment type="similarity">
    <text evidence="16">Belongs to the transpeptidase family. FtsI subfamily.</text>
</comment>
<keyword evidence="5 16" id="KW-0121">Carboxypeptidase</keyword>
<keyword evidence="4 16" id="KW-0132">Cell division</keyword>
<feature type="active site" description="Acyl-ester intermediate" evidence="16">
    <location>
        <position position="317"/>
    </location>
</feature>
<dbReference type="SUPFAM" id="SSF56519">
    <property type="entry name" value="Penicillin binding protein dimerisation domain"/>
    <property type="match status" value="1"/>
</dbReference>
<evidence type="ECO:0000256" key="12">
    <source>
        <dbReference type="ARBA" id="ARBA00023136"/>
    </source>
</evidence>
<evidence type="ECO:0000256" key="10">
    <source>
        <dbReference type="ARBA" id="ARBA00022984"/>
    </source>
</evidence>
<dbReference type="Gene3D" id="3.30.450.330">
    <property type="match status" value="1"/>
</dbReference>
<evidence type="ECO:0000256" key="3">
    <source>
        <dbReference type="ARBA" id="ARBA00022519"/>
    </source>
</evidence>
<dbReference type="RefSeq" id="WP_225239321.1">
    <property type="nucleotide sequence ID" value="NZ_JAHYBX010000005.1"/>
</dbReference>
<evidence type="ECO:0000256" key="6">
    <source>
        <dbReference type="ARBA" id="ARBA00022670"/>
    </source>
</evidence>
<keyword evidence="6 16" id="KW-0645">Protease</keyword>
<keyword evidence="11 16" id="KW-1133">Transmembrane helix</keyword>
<evidence type="ECO:0000256" key="5">
    <source>
        <dbReference type="ARBA" id="ARBA00022645"/>
    </source>
</evidence>
<gene>
    <name evidence="16" type="primary">ftsI</name>
    <name evidence="19" type="ORF">LE190_14235</name>
</gene>
<comment type="function">
    <text evidence="16">Catalyzes cross-linking of the peptidoglycan cell wall at the division septum.</text>
</comment>
<organism evidence="19 20">
    <name type="scientific">Massilia hydrophila</name>
    <dbReference type="NCBI Taxonomy" id="3044279"/>
    <lineage>
        <taxon>Bacteria</taxon>
        <taxon>Pseudomonadati</taxon>
        <taxon>Pseudomonadota</taxon>
        <taxon>Betaproteobacteria</taxon>
        <taxon>Burkholderiales</taxon>
        <taxon>Oxalobacteraceae</taxon>
        <taxon>Telluria group</taxon>
        <taxon>Massilia</taxon>
    </lineage>
</organism>
<dbReference type="PANTHER" id="PTHR30627:SF1">
    <property type="entry name" value="PEPTIDOGLYCAN D,D-TRANSPEPTIDASE FTSI"/>
    <property type="match status" value="1"/>
</dbReference>
<dbReference type="Gene3D" id="3.90.1310.10">
    <property type="entry name" value="Penicillin-binding protein 2a (Domain 2)"/>
    <property type="match status" value="1"/>
</dbReference>
<name>A0ABS7YDU1_9BURK</name>
<keyword evidence="3 16" id="KW-0997">Cell inner membrane</keyword>
<evidence type="ECO:0000256" key="4">
    <source>
        <dbReference type="ARBA" id="ARBA00022618"/>
    </source>
</evidence>
<keyword evidence="12 16" id="KW-0472">Membrane</keyword>
<keyword evidence="20" id="KW-1185">Reference proteome</keyword>
<evidence type="ECO:0000256" key="14">
    <source>
        <dbReference type="ARBA" id="ARBA00023306"/>
    </source>
</evidence>
<dbReference type="Gene3D" id="3.40.710.10">
    <property type="entry name" value="DD-peptidase/beta-lactamase superfamily"/>
    <property type="match status" value="1"/>
</dbReference>
<reference evidence="19 20" key="1">
    <citation type="submission" date="2021-07" db="EMBL/GenBank/DDBJ databases">
        <title>Characterization of Violacein-producing bacteria and related species.</title>
        <authorList>
            <person name="Wilson H.S."/>
            <person name="De Leon M.E."/>
        </authorList>
    </citation>
    <scope>NUCLEOTIDE SEQUENCE [LARGE SCALE GENOMIC DNA]</scope>
    <source>
        <strain evidence="19 20">HSC-2F05</strain>
    </source>
</reference>
<dbReference type="Gene3D" id="1.10.150.770">
    <property type="match status" value="1"/>
</dbReference>
<keyword evidence="10 16" id="KW-0573">Peptidoglycan synthesis</keyword>
<dbReference type="PANTHER" id="PTHR30627">
    <property type="entry name" value="PEPTIDOGLYCAN D,D-TRANSPEPTIDASE"/>
    <property type="match status" value="1"/>
</dbReference>
<evidence type="ECO:0000313" key="19">
    <source>
        <dbReference type="EMBL" id="MCA1857076.1"/>
    </source>
</evidence>
<evidence type="ECO:0000256" key="7">
    <source>
        <dbReference type="ARBA" id="ARBA00022692"/>
    </source>
</evidence>
<keyword evidence="15 16" id="KW-0961">Cell wall biogenesis/degradation</keyword>
<dbReference type="EMBL" id="JAHYBX010000005">
    <property type="protein sequence ID" value="MCA1857076.1"/>
    <property type="molecule type" value="Genomic_DNA"/>
</dbReference>
<dbReference type="Pfam" id="PF03717">
    <property type="entry name" value="PBP_dimer"/>
    <property type="match status" value="1"/>
</dbReference>
<dbReference type="Proteomes" id="UP001198602">
    <property type="component" value="Unassembled WGS sequence"/>
</dbReference>
<evidence type="ECO:0000256" key="13">
    <source>
        <dbReference type="ARBA" id="ARBA00023210"/>
    </source>
</evidence>
<comment type="caution">
    <text evidence="19">The sequence shown here is derived from an EMBL/GenBank/DDBJ whole genome shotgun (WGS) entry which is preliminary data.</text>
</comment>
<evidence type="ECO:0000256" key="16">
    <source>
        <dbReference type="HAMAP-Rule" id="MF_02080"/>
    </source>
</evidence>
<feature type="transmembrane region" description="Helical" evidence="16">
    <location>
        <begin position="41"/>
        <end position="60"/>
    </location>
</feature>
<keyword evidence="2 16" id="KW-1003">Cell membrane</keyword>
<dbReference type="InterPro" id="IPR005311">
    <property type="entry name" value="PBP_dimer"/>
</dbReference>
<keyword evidence="8 16" id="KW-0378">Hydrolase</keyword>
<keyword evidence="13 16" id="KW-0717">Septation</keyword>
<keyword evidence="9 16" id="KW-0133">Cell shape</keyword>
<keyword evidence="7 16" id="KW-0812">Transmembrane</keyword>
<comment type="catalytic activity">
    <reaction evidence="16">
        <text>Preferential cleavage: (Ac)2-L-Lys-D-Ala-|-D-Ala. Also transpeptidation of peptidyl-alanyl moieties that are N-acyl substituents of D-alanine.</text>
        <dbReference type="EC" id="3.4.16.4"/>
    </reaction>
</comment>
<dbReference type="SUPFAM" id="SSF56601">
    <property type="entry name" value="beta-lactamase/transpeptidase-like"/>
    <property type="match status" value="1"/>
</dbReference>
<feature type="domain" description="Penicillin-binding protein transpeptidase" evidence="17">
    <location>
        <begin position="270"/>
        <end position="565"/>
    </location>
</feature>
<dbReference type="HAMAP" id="MF_02080">
    <property type="entry name" value="FtsI_transpept"/>
    <property type="match status" value="1"/>
</dbReference>
<evidence type="ECO:0000256" key="11">
    <source>
        <dbReference type="ARBA" id="ARBA00022989"/>
    </source>
</evidence>